<dbReference type="EMBL" id="JACIEZ010000001">
    <property type="protein sequence ID" value="MBB4063641.1"/>
    <property type="molecule type" value="Genomic_DNA"/>
</dbReference>
<gene>
    <name evidence="1" type="ORF">GGR23_000802</name>
</gene>
<dbReference type="Pfam" id="PF04404">
    <property type="entry name" value="ERF"/>
    <property type="match status" value="1"/>
</dbReference>
<proteinExistence type="predicted"/>
<accession>A0A7W6J2M9</accession>
<dbReference type="AlphaFoldDB" id="A0A7W6J2M9"/>
<keyword evidence="2" id="KW-1185">Reference proteome</keyword>
<evidence type="ECO:0008006" key="3">
    <source>
        <dbReference type="Google" id="ProtNLM"/>
    </source>
</evidence>
<sequence>MEPLIEIPGNEQHIGELSNSVLAAAKRNMEAHRMGNAVEIQAPSQTAVAPAVNDSAAVIHMIERAALDPNVDIDKMERLLQMQERIMARNAKAAFDAAFADMQKELPVINERGGIKDRNGNVQSKYALWEDINEAIKPILARHGFGISFRTGKRDGHIVVTGVLAHREGHREETEMELPADTSGSKNAVQAVGSSTSYGKRYTAGALLNLTSRGEDDDGHAAGVANVQVINEEQFLALNQLIEEADLDKVAFCEHWRIDSVKELPAGKFNDAVASLRRRIAYRAQQSAVRSANA</sequence>
<organism evidence="1 2">
    <name type="scientific">Gellertiella hungarica</name>
    <dbReference type="NCBI Taxonomy" id="1572859"/>
    <lineage>
        <taxon>Bacteria</taxon>
        <taxon>Pseudomonadati</taxon>
        <taxon>Pseudomonadota</taxon>
        <taxon>Alphaproteobacteria</taxon>
        <taxon>Hyphomicrobiales</taxon>
        <taxon>Rhizobiaceae</taxon>
        <taxon>Gellertiella</taxon>
    </lineage>
</organism>
<evidence type="ECO:0000313" key="1">
    <source>
        <dbReference type="EMBL" id="MBB4063641.1"/>
    </source>
</evidence>
<dbReference type="RefSeq" id="WP_246364894.1">
    <property type="nucleotide sequence ID" value="NZ_JACIEZ010000001.1"/>
</dbReference>
<comment type="caution">
    <text evidence="1">The sequence shown here is derived from an EMBL/GenBank/DDBJ whole genome shotgun (WGS) entry which is preliminary data.</text>
</comment>
<dbReference type="Proteomes" id="UP000528286">
    <property type="component" value="Unassembled WGS sequence"/>
</dbReference>
<protein>
    <recommendedName>
        <fullName evidence="3">ERF superfamily protein</fullName>
    </recommendedName>
</protein>
<reference evidence="1 2" key="1">
    <citation type="submission" date="2020-08" db="EMBL/GenBank/DDBJ databases">
        <title>Genomic Encyclopedia of Type Strains, Phase IV (KMG-IV): sequencing the most valuable type-strain genomes for metagenomic binning, comparative biology and taxonomic classification.</title>
        <authorList>
            <person name="Goeker M."/>
        </authorList>
    </citation>
    <scope>NUCLEOTIDE SEQUENCE [LARGE SCALE GENOMIC DNA]</scope>
    <source>
        <strain evidence="1 2">DSM 29853</strain>
    </source>
</reference>
<name>A0A7W6J2M9_9HYPH</name>
<dbReference type="InterPro" id="IPR007499">
    <property type="entry name" value="ERF_bacteria_virus"/>
</dbReference>
<evidence type="ECO:0000313" key="2">
    <source>
        <dbReference type="Proteomes" id="UP000528286"/>
    </source>
</evidence>